<dbReference type="Pfam" id="PF03901">
    <property type="entry name" value="Glyco_transf_22"/>
    <property type="match status" value="2"/>
</dbReference>
<accession>A0AA39V7E1</accession>
<dbReference type="Proteomes" id="UP001166286">
    <property type="component" value="Unassembled WGS sequence"/>
</dbReference>
<keyword evidence="15" id="KW-1185">Reference proteome</keyword>
<evidence type="ECO:0000313" key="15">
    <source>
        <dbReference type="Proteomes" id="UP001166286"/>
    </source>
</evidence>
<reference evidence="14" key="1">
    <citation type="submission" date="2023-03" db="EMBL/GenBank/DDBJ databases">
        <title>Complete genome of Cladonia borealis.</title>
        <authorList>
            <person name="Park H."/>
        </authorList>
    </citation>
    <scope>NUCLEOTIDE SEQUENCE</scope>
    <source>
        <strain evidence="14">ANT050790</strain>
    </source>
</reference>
<comment type="function">
    <text evidence="11">Mannosyltransferase involved in glycosylphosphatidylinositol-anchor biosynthesis. Transfers the third mannose to Man2-GlcN-acyl-PI during GPI precursor assembly.</text>
</comment>
<evidence type="ECO:0000256" key="11">
    <source>
        <dbReference type="ARBA" id="ARBA00024708"/>
    </source>
</evidence>
<name>A0AA39V7E1_9LECA</name>
<feature type="transmembrane region" description="Helical" evidence="12">
    <location>
        <begin position="403"/>
        <end position="421"/>
    </location>
</feature>
<keyword evidence="9 12" id="KW-1133">Transmembrane helix</keyword>
<dbReference type="EMBL" id="JAFEKC020000002">
    <property type="protein sequence ID" value="KAK0516164.1"/>
    <property type="molecule type" value="Genomic_DNA"/>
</dbReference>
<feature type="transmembrane region" description="Helical" evidence="12">
    <location>
        <begin position="471"/>
        <end position="489"/>
    </location>
</feature>
<feature type="compositionally biased region" description="Basic and acidic residues" evidence="13">
    <location>
        <begin position="221"/>
        <end position="232"/>
    </location>
</feature>
<evidence type="ECO:0000256" key="3">
    <source>
        <dbReference type="ARBA" id="ARBA00006065"/>
    </source>
</evidence>
<dbReference type="PANTHER" id="PTHR22760">
    <property type="entry name" value="GLYCOSYLTRANSFERASE"/>
    <property type="match status" value="1"/>
</dbReference>
<dbReference type="PANTHER" id="PTHR22760:SF4">
    <property type="entry name" value="GPI MANNOSYLTRANSFERASE 3"/>
    <property type="match status" value="1"/>
</dbReference>
<comment type="pathway">
    <text evidence="2">Glycolipid biosynthesis; glycosylphosphatidylinositol-anchor biosynthesis.</text>
</comment>
<proteinExistence type="inferred from homology"/>
<keyword evidence="5 12" id="KW-0328">Glycosyltransferase</keyword>
<keyword evidence="8 12" id="KW-0256">Endoplasmic reticulum</keyword>
<evidence type="ECO:0000256" key="13">
    <source>
        <dbReference type="SAM" id="MobiDB-lite"/>
    </source>
</evidence>
<evidence type="ECO:0000256" key="7">
    <source>
        <dbReference type="ARBA" id="ARBA00022692"/>
    </source>
</evidence>
<evidence type="ECO:0000256" key="12">
    <source>
        <dbReference type="RuleBase" id="RU363075"/>
    </source>
</evidence>
<feature type="compositionally biased region" description="Basic and acidic residues" evidence="13">
    <location>
        <begin position="242"/>
        <end position="278"/>
    </location>
</feature>
<keyword evidence="10 12" id="KW-0472">Membrane</keyword>
<dbReference type="InterPro" id="IPR005599">
    <property type="entry name" value="GPI_mannosylTrfase"/>
</dbReference>
<feature type="transmembrane region" description="Helical" evidence="12">
    <location>
        <begin position="496"/>
        <end position="515"/>
    </location>
</feature>
<comment type="similarity">
    <text evidence="3">Belongs to the glycosyltransferase 22 family. PIGB subfamily.</text>
</comment>
<keyword evidence="6" id="KW-0808">Transferase</keyword>
<feature type="transmembrane region" description="Helical" evidence="12">
    <location>
        <begin position="433"/>
        <end position="451"/>
    </location>
</feature>
<feature type="region of interest" description="Disordered" evidence="13">
    <location>
        <begin position="217"/>
        <end position="280"/>
    </location>
</feature>
<dbReference type="EC" id="2.4.1.-" evidence="12"/>
<evidence type="ECO:0000256" key="6">
    <source>
        <dbReference type="ARBA" id="ARBA00022679"/>
    </source>
</evidence>
<organism evidence="14 15">
    <name type="scientific">Cladonia borealis</name>
    <dbReference type="NCBI Taxonomy" id="184061"/>
    <lineage>
        <taxon>Eukaryota</taxon>
        <taxon>Fungi</taxon>
        <taxon>Dikarya</taxon>
        <taxon>Ascomycota</taxon>
        <taxon>Pezizomycotina</taxon>
        <taxon>Lecanoromycetes</taxon>
        <taxon>OSLEUM clade</taxon>
        <taxon>Lecanoromycetidae</taxon>
        <taxon>Lecanorales</taxon>
        <taxon>Lecanorineae</taxon>
        <taxon>Cladoniaceae</taxon>
        <taxon>Cladonia</taxon>
    </lineage>
</organism>
<keyword evidence="4" id="KW-0337">GPI-anchor biosynthesis</keyword>
<dbReference type="GO" id="GO:0006506">
    <property type="term" value="P:GPI anchor biosynthetic process"/>
    <property type="evidence" value="ECO:0007669"/>
    <property type="project" value="UniProtKB-KW"/>
</dbReference>
<feature type="transmembrane region" description="Helical" evidence="12">
    <location>
        <begin position="102"/>
        <end position="122"/>
    </location>
</feature>
<keyword evidence="7 12" id="KW-0812">Transmembrane</keyword>
<evidence type="ECO:0000256" key="9">
    <source>
        <dbReference type="ARBA" id="ARBA00022989"/>
    </source>
</evidence>
<evidence type="ECO:0000256" key="1">
    <source>
        <dbReference type="ARBA" id="ARBA00004477"/>
    </source>
</evidence>
<dbReference type="AlphaFoldDB" id="A0AA39V7E1"/>
<sequence length="762" mass="87187">MSSPPTTPMSQASTRFGLDSSISLEDVKGLRRRAVERVKQVSTSQDIFLFLVAFRILNALSVKTFFQPDEYFQSLEPAWQIAFGKGSGAWITWEWKNHLRSAIHPAIFAAVYWFASCLAWVLRLSPTYRADLLVAAPKVVQAVFAALGDYYTWKLGERIYGTGSNEAWAALALTVCNPWQWFCSTRTLSNCLETVLTVIALYFWPWQWSLDPEDGDEFDEDGLRKSENEKSAEQISEDQNSEDQKVEGQKVEGQKVEDQKVEDQKDEDQKSEDQKCEDRDDIDEMAKSVPSLWDRITHSIDWHNRLRRCLFLAALACILRPTNILIWMCFACFIILRIVTHGKVLSLPWEGMQLWLNVSSLSLLPATKNERLVLAREVALCGSLVLLLSTLIDRLYYNQWIFPPFRFLYFNIAQSLAVFYGKNDWHYYISQGYPLLLTTLLPFALVGLYQSLVPPDIPPQYSNDSRFTKAIRYQLATTAVLIPVILSFISHKEVRFIYPLLPLLHILAAAPFTTFFLPAVSPAIPRSSPLTPRRIILGMLLIINITIALITTTSHQTAPLTVMTYLRDQHTKHYLSQPPAGFLAPAPSTMTVGFLMPCHSTPWRSHLVHPSIKAWALTCEPPINYNASAKAGYLDEADQFYANPKGFLFKTLGNSPASKKRLASWFGWLSGRRRVKGGFGREDMIEADAWDGREGRKSWPEYLVFFEQMEPTMREVLKGSAYRDCWRGWNSWGHDDWRRKGDIVVFCLRKQGDTKRRKGLLW</sequence>
<feature type="transmembrane region" description="Helical" evidence="12">
    <location>
        <begin position="309"/>
        <end position="336"/>
    </location>
</feature>
<evidence type="ECO:0000256" key="10">
    <source>
        <dbReference type="ARBA" id="ARBA00023136"/>
    </source>
</evidence>
<feature type="transmembrane region" description="Helical" evidence="12">
    <location>
        <begin position="535"/>
        <end position="553"/>
    </location>
</feature>
<evidence type="ECO:0000256" key="8">
    <source>
        <dbReference type="ARBA" id="ARBA00022824"/>
    </source>
</evidence>
<evidence type="ECO:0000256" key="4">
    <source>
        <dbReference type="ARBA" id="ARBA00022502"/>
    </source>
</evidence>
<gene>
    <name evidence="14" type="ORF">JMJ35_000767</name>
</gene>
<dbReference type="GO" id="GO:0000026">
    <property type="term" value="F:alpha-1,2-mannosyltransferase activity"/>
    <property type="evidence" value="ECO:0007669"/>
    <property type="project" value="TreeGrafter"/>
</dbReference>
<evidence type="ECO:0000313" key="14">
    <source>
        <dbReference type="EMBL" id="KAK0516164.1"/>
    </source>
</evidence>
<comment type="caution">
    <text evidence="14">The sequence shown here is derived from an EMBL/GenBank/DDBJ whole genome shotgun (WGS) entry which is preliminary data.</text>
</comment>
<protein>
    <recommendedName>
        <fullName evidence="12">Mannosyltransferase</fullName>
        <ecNumber evidence="12">2.4.1.-</ecNumber>
    </recommendedName>
</protein>
<evidence type="ECO:0000256" key="5">
    <source>
        <dbReference type="ARBA" id="ARBA00022676"/>
    </source>
</evidence>
<evidence type="ECO:0000256" key="2">
    <source>
        <dbReference type="ARBA" id="ARBA00004687"/>
    </source>
</evidence>
<comment type="subcellular location">
    <subcellularLocation>
        <location evidence="1 12">Endoplasmic reticulum membrane</location>
        <topology evidence="1 12">Multi-pass membrane protein</topology>
    </subcellularLocation>
</comment>
<dbReference type="GO" id="GO:0005789">
    <property type="term" value="C:endoplasmic reticulum membrane"/>
    <property type="evidence" value="ECO:0007669"/>
    <property type="project" value="UniProtKB-SubCell"/>
</dbReference>